<reference evidence="3" key="1">
    <citation type="journal article" date="2019" name="Int. J. Syst. Evol. Microbiol.">
        <title>The Global Catalogue of Microorganisms (GCM) 10K type strain sequencing project: providing services to taxonomists for standard genome sequencing and annotation.</title>
        <authorList>
            <consortium name="The Broad Institute Genomics Platform"/>
            <consortium name="The Broad Institute Genome Sequencing Center for Infectious Disease"/>
            <person name="Wu L."/>
            <person name="Ma J."/>
        </authorList>
    </citation>
    <scope>NUCLEOTIDE SEQUENCE [LARGE SCALE GENOMIC DNA]</scope>
    <source>
        <strain evidence="3">JCM 17336</strain>
    </source>
</reference>
<protein>
    <submittedName>
        <fullName evidence="2">Uncharacterized protein</fullName>
    </submittedName>
</protein>
<keyword evidence="1" id="KW-0732">Signal</keyword>
<accession>A0ABP7FH81</accession>
<dbReference type="EMBL" id="BAABDT010000003">
    <property type="protein sequence ID" value="GAA3735760.1"/>
    <property type="molecule type" value="Genomic_DNA"/>
</dbReference>
<comment type="caution">
    <text evidence="2">The sequence shown here is derived from an EMBL/GenBank/DDBJ whole genome shotgun (WGS) entry which is preliminary data.</text>
</comment>
<dbReference type="RefSeq" id="WP_278020377.1">
    <property type="nucleotide sequence ID" value="NZ_BAABDT010000003.1"/>
</dbReference>
<evidence type="ECO:0000256" key="1">
    <source>
        <dbReference type="SAM" id="SignalP"/>
    </source>
</evidence>
<dbReference type="Proteomes" id="UP001501367">
    <property type="component" value="Unassembled WGS sequence"/>
</dbReference>
<name>A0ABP7FH81_9FLAO</name>
<feature type="signal peptide" evidence="1">
    <location>
        <begin position="1"/>
        <end position="18"/>
    </location>
</feature>
<gene>
    <name evidence="2" type="ORF">GCM10022422_18440</name>
</gene>
<evidence type="ECO:0000313" key="2">
    <source>
        <dbReference type="EMBL" id="GAA3735760.1"/>
    </source>
</evidence>
<keyword evidence="3" id="KW-1185">Reference proteome</keyword>
<evidence type="ECO:0000313" key="3">
    <source>
        <dbReference type="Proteomes" id="UP001501367"/>
    </source>
</evidence>
<feature type="chain" id="PRO_5047007303" evidence="1">
    <location>
        <begin position="19"/>
        <end position="263"/>
    </location>
</feature>
<sequence>MKIKILLTALLCSVVGFAQSVNDYRAVIVPLRYDFIKTDNQYRLATLTKSNLLKGGFEAYYTNEQLPDGLTDRCQVLYIDVKKDNAFLVTKLFIELKDCYGQVVYTSEVGKSKEKEYEVAYKEALDNAFKSIYGLHYKYSGKSVVPSRTVVAQKNTAETLAAATVAPAAAAVKVAQTNPVAATVSPDLKDPNLLYAQPTESGYQLIDKTPKVVMKLLKTSQANVYIAIKDNVQGSLILKEDGQWYFESYQNDKLVSEKIVVKF</sequence>
<organism evidence="2 3">
    <name type="scientific">Flavobacterium ginsengisoli</name>
    <dbReference type="NCBI Taxonomy" id="871694"/>
    <lineage>
        <taxon>Bacteria</taxon>
        <taxon>Pseudomonadati</taxon>
        <taxon>Bacteroidota</taxon>
        <taxon>Flavobacteriia</taxon>
        <taxon>Flavobacteriales</taxon>
        <taxon>Flavobacteriaceae</taxon>
        <taxon>Flavobacterium</taxon>
    </lineage>
</organism>
<proteinExistence type="predicted"/>